<keyword evidence="4 9" id="KW-0489">Methyltransferase</keyword>
<dbReference type="GO" id="GO:0000470">
    <property type="term" value="P:maturation of LSU-rRNA"/>
    <property type="evidence" value="ECO:0007669"/>
    <property type="project" value="TreeGrafter"/>
</dbReference>
<dbReference type="InterPro" id="IPR011023">
    <property type="entry name" value="Nop2p"/>
</dbReference>
<feature type="compositionally biased region" description="Basic residues" evidence="10">
    <location>
        <begin position="650"/>
        <end position="661"/>
    </location>
</feature>
<dbReference type="AlphaFoldDB" id="A0A1V9X5I6"/>
<dbReference type="PRINTS" id="PR02008">
    <property type="entry name" value="RCMTFAMILY"/>
</dbReference>
<keyword evidence="13" id="KW-1185">Reference proteome</keyword>
<evidence type="ECO:0000256" key="4">
    <source>
        <dbReference type="ARBA" id="ARBA00022603"/>
    </source>
</evidence>
<dbReference type="Proteomes" id="UP000192247">
    <property type="component" value="Unassembled WGS sequence"/>
</dbReference>
<evidence type="ECO:0000256" key="1">
    <source>
        <dbReference type="ARBA" id="ARBA00004604"/>
    </source>
</evidence>
<evidence type="ECO:0000256" key="10">
    <source>
        <dbReference type="SAM" id="MobiDB-lite"/>
    </source>
</evidence>
<organism evidence="12 13">
    <name type="scientific">Tropilaelaps mercedesae</name>
    <dbReference type="NCBI Taxonomy" id="418985"/>
    <lineage>
        <taxon>Eukaryota</taxon>
        <taxon>Metazoa</taxon>
        <taxon>Ecdysozoa</taxon>
        <taxon>Arthropoda</taxon>
        <taxon>Chelicerata</taxon>
        <taxon>Arachnida</taxon>
        <taxon>Acari</taxon>
        <taxon>Parasitiformes</taxon>
        <taxon>Mesostigmata</taxon>
        <taxon>Gamasina</taxon>
        <taxon>Dermanyssoidea</taxon>
        <taxon>Laelapidae</taxon>
        <taxon>Tropilaelaps</taxon>
    </lineage>
</organism>
<reference evidence="12 13" key="1">
    <citation type="journal article" date="2017" name="Gigascience">
        <title>Draft genome of the honey bee ectoparasitic mite, Tropilaelaps mercedesae, is shaped by the parasitic life history.</title>
        <authorList>
            <person name="Dong X."/>
            <person name="Armstrong S.D."/>
            <person name="Xia D."/>
            <person name="Makepeace B.L."/>
            <person name="Darby A.C."/>
            <person name="Kadowaki T."/>
        </authorList>
    </citation>
    <scope>NUCLEOTIDE SEQUENCE [LARGE SCALE GENOMIC DNA]</scope>
    <source>
        <strain evidence="12">Wuxi-XJTLU</strain>
    </source>
</reference>
<dbReference type="InterPro" id="IPR049560">
    <property type="entry name" value="MeTrfase_RsmB-F_NOP2_cat"/>
</dbReference>
<name>A0A1V9X5I6_9ACAR</name>
<evidence type="ECO:0000256" key="2">
    <source>
        <dbReference type="ARBA" id="ARBA00007494"/>
    </source>
</evidence>
<dbReference type="CDD" id="cd02440">
    <property type="entry name" value="AdoMet_MTases"/>
    <property type="match status" value="1"/>
</dbReference>
<dbReference type="Pfam" id="PF22458">
    <property type="entry name" value="RsmF-B_ferredox"/>
    <property type="match status" value="1"/>
</dbReference>
<dbReference type="PROSITE" id="PS01153">
    <property type="entry name" value="NOL1_NOP2_SUN"/>
    <property type="match status" value="1"/>
</dbReference>
<dbReference type="InterPro" id="IPR018314">
    <property type="entry name" value="RsmB/NOL1/NOP2-like_CS"/>
</dbReference>
<dbReference type="InterPro" id="IPR023267">
    <property type="entry name" value="RCMT"/>
</dbReference>
<dbReference type="FunFam" id="3.30.70.1170:FF:000001">
    <property type="entry name" value="Ribosomal RNA methyltransferase Nop2"/>
    <property type="match status" value="1"/>
</dbReference>
<dbReference type="GO" id="GO:0009383">
    <property type="term" value="F:rRNA (cytosine-C5-)-methyltransferase activity"/>
    <property type="evidence" value="ECO:0007669"/>
    <property type="project" value="TreeGrafter"/>
</dbReference>
<feature type="compositionally biased region" description="Basic and acidic residues" evidence="10">
    <location>
        <begin position="65"/>
        <end position="118"/>
    </location>
</feature>
<evidence type="ECO:0000256" key="8">
    <source>
        <dbReference type="ARBA" id="ARBA00023242"/>
    </source>
</evidence>
<feature type="compositionally biased region" description="Basic residues" evidence="10">
    <location>
        <begin position="40"/>
        <end position="50"/>
    </location>
</feature>
<dbReference type="InParanoid" id="A0A1V9X5I6"/>
<feature type="domain" description="SAM-dependent MTase RsmB/NOP-type" evidence="11">
    <location>
        <begin position="299"/>
        <end position="570"/>
    </location>
</feature>
<feature type="region of interest" description="Disordered" evidence="10">
    <location>
        <begin position="564"/>
        <end position="667"/>
    </location>
</feature>
<dbReference type="Pfam" id="PF01189">
    <property type="entry name" value="Methyltr_RsmB-F"/>
    <property type="match status" value="1"/>
</dbReference>
<dbReference type="Gene3D" id="3.30.70.1170">
    <property type="entry name" value="Sun protein, domain 3"/>
    <property type="match status" value="1"/>
</dbReference>
<feature type="compositionally biased region" description="Basic and acidic residues" evidence="10">
    <location>
        <begin position="1"/>
        <end position="11"/>
    </location>
</feature>
<evidence type="ECO:0000256" key="9">
    <source>
        <dbReference type="PROSITE-ProRule" id="PRU01023"/>
    </source>
</evidence>
<feature type="binding site" evidence="9">
    <location>
        <begin position="391"/>
        <end position="397"/>
    </location>
    <ligand>
        <name>S-adenosyl-L-methionine</name>
        <dbReference type="ChEBI" id="CHEBI:59789"/>
    </ligand>
</feature>
<sequence>MGRKANYDEKRKRGKGRKSRVQPPPPLPKQLKPEKEDKKLSRHQLKRLRKRQLEGRTRSNGVKVRVHESRRQAAHQSENDSAHSEAELLEEEERKSVDTDESMGKAEAEPRGYTDENKNWLTLKANKLRSPSKANMTLFDNDGSEDEGVMADDFAMDSDKNEDHKAEGVDTSSTDGEEMDVEKQAKKLLKKRREDAELEKAELEDTKGQVGDIPDDFHLPSAEEVIHEQEHPPDLSTIQQRMKDVLYVLADFTHRAEPGRPRRDYLEQLSRDFCSYYSYNDFLMERLMQLFAPAELAEFLEANQVPRPVTVRTNTLKTRRRELAQALLNRGVNLDPLGEWSREGLVIYNSQVPIGATPEYLAGHYILQGAASMLPVLSLAPREGERVLDLCAAPGGKTAHIAALMKNTGILFANDVQPERCKAIIANLHRLGVTNAVVSAVDGRKYSKIMTGFDRVLVDAPCSGSGVMSKDERVKTSKDAKDILRCAHLQRELLLAAIDCVDAASDSGACVVYSTCSVLPEENECVVDYALKHRHVEIIDSGLKFGREGLPRYREYRFAPQMSLARRKSKDDVPASADATNTKSKNGKKEKKTVGNSPKKGASPKTSSKGTKKPLSRRRPFSKNGKEPNVHQKDKEDGSVSTGTIVTPVKSKKFKGGKRRTSGSAKKIPAGRLVTSVPQRSVAVIKSRKRPREATITADE</sequence>
<dbReference type="InterPro" id="IPR023273">
    <property type="entry name" value="RCMT_NOP2"/>
</dbReference>
<evidence type="ECO:0000313" key="13">
    <source>
        <dbReference type="Proteomes" id="UP000192247"/>
    </source>
</evidence>
<feature type="binding site" evidence="9">
    <location>
        <position position="442"/>
    </location>
    <ligand>
        <name>S-adenosyl-L-methionine</name>
        <dbReference type="ChEBI" id="CHEBI:59789"/>
    </ligand>
</feature>
<evidence type="ECO:0000256" key="3">
    <source>
        <dbReference type="ARBA" id="ARBA00022517"/>
    </source>
</evidence>
<dbReference type="OrthoDB" id="427002at2759"/>
<dbReference type="InterPro" id="IPR054728">
    <property type="entry name" value="RsmB-like_ferredoxin"/>
</dbReference>
<dbReference type="EMBL" id="MNPL01023185">
    <property type="protein sequence ID" value="OQR68860.1"/>
    <property type="molecule type" value="Genomic_DNA"/>
</dbReference>
<keyword evidence="3" id="KW-0690">Ribosome biogenesis</keyword>
<feature type="region of interest" description="Disordered" evidence="10">
    <location>
        <begin position="1"/>
        <end position="119"/>
    </location>
</feature>
<keyword evidence="5 9" id="KW-0808">Transferase</keyword>
<evidence type="ECO:0000256" key="5">
    <source>
        <dbReference type="ARBA" id="ARBA00022679"/>
    </source>
</evidence>
<protein>
    <submittedName>
        <fullName evidence="12">Putative ribosomal RNA methyltransferase NOP2-like</fullName>
    </submittedName>
</protein>
<evidence type="ECO:0000256" key="6">
    <source>
        <dbReference type="ARBA" id="ARBA00022691"/>
    </source>
</evidence>
<feature type="binding site" evidence="9">
    <location>
        <position position="459"/>
    </location>
    <ligand>
        <name>S-adenosyl-L-methionine</name>
        <dbReference type="ChEBI" id="CHEBI:59789"/>
    </ligand>
</feature>
<keyword evidence="6 9" id="KW-0949">S-adenosyl-L-methionine</keyword>
<dbReference type="PROSITE" id="PS51686">
    <property type="entry name" value="SAM_MT_RSMB_NOP"/>
    <property type="match status" value="1"/>
</dbReference>
<dbReference type="InterPro" id="IPR001678">
    <property type="entry name" value="MeTrfase_RsmB-F_NOP2_dom"/>
</dbReference>
<dbReference type="InterPro" id="IPR029063">
    <property type="entry name" value="SAM-dependent_MTases_sf"/>
</dbReference>
<dbReference type="GO" id="GO:0003723">
    <property type="term" value="F:RNA binding"/>
    <property type="evidence" value="ECO:0007669"/>
    <property type="project" value="UniProtKB-UniRule"/>
</dbReference>
<feature type="region of interest" description="Disordered" evidence="10">
    <location>
        <begin position="156"/>
        <end position="181"/>
    </location>
</feature>
<dbReference type="FunCoup" id="A0A1V9X5I6">
    <property type="interactions" value="848"/>
</dbReference>
<dbReference type="PANTHER" id="PTHR22807">
    <property type="entry name" value="NOP2 YEAST -RELATED NOL1/NOP2/FMU SUN DOMAIN-CONTAINING"/>
    <property type="match status" value="1"/>
</dbReference>
<comment type="caution">
    <text evidence="12">The sequence shown here is derived from an EMBL/GenBank/DDBJ whole genome shotgun (WGS) entry which is preliminary data.</text>
</comment>
<keyword evidence="7 9" id="KW-0694">RNA-binding</keyword>
<feature type="compositionally biased region" description="Basic and acidic residues" evidence="10">
    <location>
        <begin position="624"/>
        <end position="638"/>
    </location>
</feature>
<feature type="compositionally biased region" description="Basic and acidic residues" evidence="10">
    <location>
        <begin position="157"/>
        <end position="168"/>
    </location>
</feature>
<evidence type="ECO:0000259" key="11">
    <source>
        <dbReference type="PROSITE" id="PS51686"/>
    </source>
</evidence>
<gene>
    <name evidence="12" type="ORF">BIW11_04482</name>
</gene>
<feature type="compositionally biased region" description="Low complexity" evidence="10">
    <location>
        <begin position="594"/>
        <end position="609"/>
    </location>
</feature>
<evidence type="ECO:0000256" key="7">
    <source>
        <dbReference type="ARBA" id="ARBA00022884"/>
    </source>
</evidence>
<evidence type="ECO:0000313" key="12">
    <source>
        <dbReference type="EMBL" id="OQR68860.1"/>
    </source>
</evidence>
<comment type="similarity">
    <text evidence="2 9">Belongs to the class I-like SAM-binding methyltransferase superfamily. RsmB/NOP family.</text>
</comment>
<dbReference type="STRING" id="418985.A0A1V9X5I6"/>
<dbReference type="GO" id="GO:0070475">
    <property type="term" value="P:rRNA base methylation"/>
    <property type="evidence" value="ECO:0007669"/>
    <property type="project" value="TreeGrafter"/>
</dbReference>
<proteinExistence type="inferred from homology"/>
<feature type="active site" description="Nucleophile" evidence="9">
    <location>
        <position position="516"/>
    </location>
</feature>
<dbReference type="PRINTS" id="PR02012">
    <property type="entry name" value="RCMTNOP2"/>
</dbReference>
<dbReference type="NCBIfam" id="TIGR00446">
    <property type="entry name" value="nop2p"/>
    <property type="match status" value="1"/>
</dbReference>
<dbReference type="SUPFAM" id="SSF53335">
    <property type="entry name" value="S-adenosyl-L-methionine-dependent methyltransferases"/>
    <property type="match status" value="1"/>
</dbReference>
<dbReference type="GO" id="GO:0005730">
    <property type="term" value="C:nucleolus"/>
    <property type="evidence" value="ECO:0007669"/>
    <property type="project" value="UniProtKB-SubCell"/>
</dbReference>
<keyword evidence="8" id="KW-0539">Nucleus</keyword>
<feature type="compositionally biased region" description="Basic residues" evidence="10">
    <location>
        <begin position="610"/>
        <end position="621"/>
    </location>
</feature>
<comment type="subcellular location">
    <subcellularLocation>
        <location evidence="1">Nucleus</location>
        <location evidence="1">Nucleolus</location>
    </subcellularLocation>
</comment>
<accession>A0A1V9X5I6</accession>
<dbReference type="PANTHER" id="PTHR22807:SF30">
    <property type="entry name" value="28S RRNA (CYTOSINE(4447)-C(5))-METHYLTRANSFERASE-RELATED"/>
    <property type="match status" value="1"/>
</dbReference>
<feature type="binding site" evidence="9">
    <location>
        <position position="415"/>
    </location>
    <ligand>
        <name>S-adenosyl-L-methionine</name>
        <dbReference type="ChEBI" id="CHEBI:59789"/>
    </ligand>
</feature>
<dbReference type="Gene3D" id="3.40.50.150">
    <property type="entry name" value="Vaccinia Virus protein VP39"/>
    <property type="match status" value="1"/>
</dbReference>